<keyword evidence="3" id="KW-0238">DNA-binding</keyword>
<dbReference type="SMART" id="SM00448">
    <property type="entry name" value="REC"/>
    <property type="match status" value="1"/>
</dbReference>
<dbReference type="InterPro" id="IPR011006">
    <property type="entry name" value="CheY-like_superfamily"/>
</dbReference>
<accession>A0A344TE31</accession>
<dbReference type="PROSITE" id="PS50110">
    <property type="entry name" value="RESPONSE_REGULATORY"/>
    <property type="match status" value="1"/>
</dbReference>
<dbReference type="Gene3D" id="3.40.50.2300">
    <property type="match status" value="1"/>
</dbReference>
<dbReference type="EMBL" id="CP030850">
    <property type="protein sequence ID" value="AXE16902.1"/>
    <property type="molecule type" value="Genomic_DNA"/>
</dbReference>
<evidence type="ECO:0000256" key="3">
    <source>
        <dbReference type="ARBA" id="ARBA00023125"/>
    </source>
</evidence>
<sequence>MTTILLIEDNPGIRENTAEILEMVGYNVQTAENGKIGVEKSLINKPDLVICDVMMPILDGYGVLQIFNTNPKLSSVPFIFLTAKTDRNDFRKGMDLGADDYITKPFEERELLSAIDSRLKRVGHLKAGHGDSEPANLHYISEKSSQKGNLQRILSERKIHTVQKKQYIYLEGDDPTRLFYIKSGQVKTVRANADGKEFITGIYNTSAFFGYTALFDNTDYMDSAVALVNSELIYIPKPEFQQLLLEDQEVSEIFVKLLAYQVEEREQQLLVMAYNSLRRRVADTLLRLQNHDSAKSIQLSRDDLAAMVGTATESLIRTLSEFKLGGLIEMSTSGGIQILHPDKLRRAHW</sequence>
<dbReference type="Proteomes" id="UP000251993">
    <property type="component" value="Chromosome"/>
</dbReference>
<keyword evidence="2" id="KW-0805">Transcription regulation</keyword>
<dbReference type="Pfam" id="PF13545">
    <property type="entry name" value="HTH_Crp_2"/>
    <property type="match status" value="1"/>
</dbReference>
<dbReference type="InterPro" id="IPR036390">
    <property type="entry name" value="WH_DNA-bd_sf"/>
</dbReference>
<dbReference type="InterPro" id="IPR000595">
    <property type="entry name" value="cNMP-bd_dom"/>
</dbReference>
<dbReference type="GO" id="GO:0000155">
    <property type="term" value="F:phosphorelay sensor kinase activity"/>
    <property type="evidence" value="ECO:0007669"/>
    <property type="project" value="TreeGrafter"/>
</dbReference>
<keyword evidence="1 5" id="KW-0597">Phosphoprotein</keyword>
<evidence type="ECO:0000256" key="5">
    <source>
        <dbReference type="PROSITE-ProRule" id="PRU00169"/>
    </source>
</evidence>
<dbReference type="SUPFAM" id="SSF52172">
    <property type="entry name" value="CheY-like"/>
    <property type="match status" value="1"/>
</dbReference>
<keyword evidence="4" id="KW-0804">Transcription</keyword>
<evidence type="ECO:0000313" key="10">
    <source>
        <dbReference type="Proteomes" id="UP000251993"/>
    </source>
</evidence>
<proteinExistence type="predicted"/>
<dbReference type="InterPro" id="IPR014710">
    <property type="entry name" value="RmlC-like_jellyroll"/>
</dbReference>
<dbReference type="GO" id="GO:0006355">
    <property type="term" value="P:regulation of DNA-templated transcription"/>
    <property type="evidence" value="ECO:0007669"/>
    <property type="project" value="InterPro"/>
</dbReference>
<dbReference type="PANTHER" id="PTHR43547">
    <property type="entry name" value="TWO-COMPONENT HISTIDINE KINASE"/>
    <property type="match status" value="1"/>
</dbReference>
<dbReference type="PANTHER" id="PTHR43547:SF2">
    <property type="entry name" value="HYBRID SIGNAL TRANSDUCTION HISTIDINE KINASE C"/>
    <property type="match status" value="1"/>
</dbReference>
<protein>
    <submittedName>
        <fullName evidence="9">Transcriptional regulator</fullName>
    </submittedName>
</protein>
<dbReference type="PROSITE" id="PS50042">
    <property type="entry name" value="CNMP_BINDING_3"/>
    <property type="match status" value="1"/>
</dbReference>
<evidence type="ECO:0000256" key="1">
    <source>
        <dbReference type="ARBA" id="ARBA00022553"/>
    </source>
</evidence>
<dbReference type="KEGG" id="run:DR864_03720"/>
<evidence type="ECO:0000259" key="6">
    <source>
        <dbReference type="PROSITE" id="PS50042"/>
    </source>
</evidence>
<name>A0A344TE31_9BACT</name>
<evidence type="ECO:0000256" key="4">
    <source>
        <dbReference type="ARBA" id="ARBA00023163"/>
    </source>
</evidence>
<dbReference type="Pfam" id="PF00072">
    <property type="entry name" value="Response_reg"/>
    <property type="match status" value="1"/>
</dbReference>
<dbReference type="InterPro" id="IPR012318">
    <property type="entry name" value="HTH_CRP"/>
</dbReference>
<reference evidence="9 10" key="1">
    <citation type="submission" date="2018-07" db="EMBL/GenBank/DDBJ databases">
        <title>Genome sequencing of Runella.</title>
        <authorList>
            <person name="Baek M.-G."/>
            <person name="Yi H."/>
        </authorList>
    </citation>
    <scope>NUCLEOTIDE SEQUENCE [LARGE SCALE GENOMIC DNA]</scope>
    <source>
        <strain evidence="9 10">HYN0085</strain>
    </source>
</reference>
<dbReference type="CDD" id="cd00038">
    <property type="entry name" value="CAP_ED"/>
    <property type="match status" value="1"/>
</dbReference>
<keyword evidence="10" id="KW-1185">Reference proteome</keyword>
<dbReference type="SUPFAM" id="SSF46785">
    <property type="entry name" value="Winged helix' DNA-binding domain"/>
    <property type="match status" value="1"/>
</dbReference>
<dbReference type="CDD" id="cd17574">
    <property type="entry name" value="REC_OmpR"/>
    <property type="match status" value="1"/>
</dbReference>
<dbReference type="AlphaFoldDB" id="A0A344TE31"/>
<evidence type="ECO:0000259" key="8">
    <source>
        <dbReference type="PROSITE" id="PS51063"/>
    </source>
</evidence>
<feature type="domain" description="Cyclic nucleotide-binding" evidence="6">
    <location>
        <begin position="154"/>
        <end position="244"/>
    </location>
</feature>
<dbReference type="PROSITE" id="PS51063">
    <property type="entry name" value="HTH_CRP_2"/>
    <property type="match status" value="1"/>
</dbReference>
<dbReference type="GO" id="GO:0003677">
    <property type="term" value="F:DNA binding"/>
    <property type="evidence" value="ECO:0007669"/>
    <property type="project" value="UniProtKB-KW"/>
</dbReference>
<dbReference type="InterPro" id="IPR001789">
    <property type="entry name" value="Sig_transdc_resp-reg_receiver"/>
</dbReference>
<feature type="domain" description="HTH crp-type" evidence="8">
    <location>
        <begin position="275"/>
        <end position="342"/>
    </location>
</feature>
<dbReference type="SMART" id="SM00419">
    <property type="entry name" value="HTH_CRP"/>
    <property type="match status" value="1"/>
</dbReference>
<evidence type="ECO:0000259" key="7">
    <source>
        <dbReference type="PROSITE" id="PS50110"/>
    </source>
</evidence>
<organism evidence="9 10">
    <name type="scientific">Runella rosea</name>
    <dbReference type="NCBI Taxonomy" id="2259595"/>
    <lineage>
        <taxon>Bacteria</taxon>
        <taxon>Pseudomonadati</taxon>
        <taxon>Bacteroidota</taxon>
        <taxon>Cytophagia</taxon>
        <taxon>Cytophagales</taxon>
        <taxon>Spirosomataceae</taxon>
        <taxon>Runella</taxon>
    </lineage>
</organism>
<dbReference type="Pfam" id="PF00027">
    <property type="entry name" value="cNMP_binding"/>
    <property type="match status" value="1"/>
</dbReference>
<dbReference type="SUPFAM" id="SSF51206">
    <property type="entry name" value="cAMP-binding domain-like"/>
    <property type="match status" value="1"/>
</dbReference>
<dbReference type="RefSeq" id="WP_114065689.1">
    <property type="nucleotide sequence ID" value="NZ_CP030850.1"/>
</dbReference>
<feature type="modified residue" description="4-aspartylphosphate" evidence="5">
    <location>
        <position position="52"/>
    </location>
</feature>
<dbReference type="InterPro" id="IPR036388">
    <property type="entry name" value="WH-like_DNA-bd_sf"/>
</dbReference>
<dbReference type="SMART" id="SM00100">
    <property type="entry name" value="cNMP"/>
    <property type="match status" value="1"/>
</dbReference>
<dbReference type="Gene3D" id="1.10.10.10">
    <property type="entry name" value="Winged helix-like DNA-binding domain superfamily/Winged helix DNA-binding domain"/>
    <property type="match status" value="1"/>
</dbReference>
<dbReference type="Gene3D" id="2.60.120.10">
    <property type="entry name" value="Jelly Rolls"/>
    <property type="match status" value="1"/>
</dbReference>
<gene>
    <name evidence="9" type="ORF">DR864_03720</name>
</gene>
<evidence type="ECO:0000313" key="9">
    <source>
        <dbReference type="EMBL" id="AXE16902.1"/>
    </source>
</evidence>
<evidence type="ECO:0000256" key="2">
    <source>
        <dbReference type="ARBA" id="ARBA00023015"/>
    </source>
</evidence>
<dbReference type="OrthoDB" id="9127033at2"/>
<feature type="domain" description="Response regulatory" evidence="7">
    <location>
        <begin position="3"/>
        <end position="119"/>
    </location>
</feature>
<dbReference type="InterPro" id="IPR018490">
    <property type="entry name" value="cNMP-bd_dom_sf"/>
</dbReference>